<comment type="function">
    <text evidence="1 11">Functions in the biosynthesis of the anionic phospholipids phosphatidylglycerol and cardiolipin.</text>
</comment>
<proteinExistence type="inferred from homology"/>
<comment type="similarity">
    <text evidence="3 11">Belongs to the CDP-alcohol phosphatidyltransferase class-II family.</text>
</comment>
<keyword evidence="11" id="KW-0067">ATP-binding</keyword>
<evidence type="ECO:0000256" key="3">
    <source>
        <dbReference type="ARBA" id="ARBA00010682"/>
    </source>
</evidence>
<dbReference type="OMA" id="HKCLAQC"/>
<dbReference type="CDD" id="cd09135">
    <property type="entry name" value="PLDc_PGS1_euk_1"/>
    <property type="match status" value="1"/>
</dbReference>
<gene>
    <name evidence="14" type="primary">LOC108672411</name>
</gene>
<dbReference type="UniPathway" id="UPA00084">
    <property type="reaction ID" value="UER00503"/>
</dbReference>
<keyword evidence="13" id="KW-1185">Reference proteome</keyword>
<dbReference type="Proteomes" id="UP000694843">
    <property type="component" value="Unplaced"/>
</dbReference>
<comment type="catalytic activity">
    <reaction evidence="10 11">
        <text>a CDP-1,2-diacyl-sn-glycerol + sn-glycerol 3-phosphate = a 1,2-diacyl-sn-glycero-3-phospho-(1'-sn-glycero-3'-phosphate) + CMP + H(+)</text>
        <dbReference type="Rhea" id="RHEA:12593"/>
        <dbReference type="ChEBI" id="CHEBI:15378"/>
        <dbReference type="ChEBI" id="CHEBI:57597"/>
        <dbReference type="ChEBI" id="CHEBI:58332"/>
        <dbReference type="ChEBI" id="CHEBI:60110"/>
        <dbReference type="ChEBI" id="CHEBI:60377"/>
        <dbReference type="EC" id="2.7.8.5"/>
    </reaction>
</comment>
<evidence type="ECO:0000256" key="4">
    <source>
        <dbReference type="ARBA" id="ARBA00022516"/>
    </source>
</evidence>
<dbReference type="KEGG" id="hazt:108672411"/>
<protein>
    <recommendedName>
        <fullName evidence="11">CDP-diacylglycerol--glycerol-3-phosphate 3-phosphatidyltransferase</fullName>
        <ecNumber evidence="11">2.7.8.5</ecNumber>
    </recommendedName>
</protein>
<evidence type="ECO:0000256" key="9">
    <source>
        <dbReference type="ARBA" id="ARBA00023264"/>
    </source>
</evidence>
<keyword evidence="6" id="KW-0677">Repeat</keyword>
<dbReference type="CTD" id="9489"/>
<keyword evidence="5 11" id="KW-0808">Transferase</keyword>
<dbReference type="OrthoDB" id="10250191at2759"/>
<evidence type="ECO:0000256" key="10">
    <source>
        <dbReference type="ARBA" id="ARBA00048586"/>
    </source>
</evidence>
<evidence type="ECO:0000313" key="13">
    <source>
        <dbReference type="Proteomes" id="UP000694843"/>
    </source>
</evidence>
<keyword evidence="11" id="KW-0547">Nucleotide-binding</keyword>
<name>A0A8B7NPD1_HYAAZ</name>
<dbReference type="InterPro" id="IPR001736">
    <property type="entry name" value="PLipase_D/transphosphatidylase"/>
</dbReference>
<evidence type="ECO:0000256" key="8">
    <source>
        <dbReference type="ARBA" id="ARBA00023209"/>
    </source>
</evidence>
<comment type="pathway">
    <text evidence="2 11">Phospholipid metabolism; phosphatidylglycerol biosynthesis; phosphatidylglycerol from CDP-diacylglycerol: step 1/2.</text>
</comment>
<evidence type="ECO:0000259" key="12">
    <source>
        <dbReference type="PROSITE" id="PS50035"/>
    </source>
</evidence>
<dbReference type="InterPro" id="IPR016270">
    <property type="entry name" value="PGS1"/>
</dbReference>
<keyword evidence="7 11" id="KW-0443">Lipid metabolism</keyword>
<keyword evidence="4 11" id="KW-0444">Lipid biosynthesis</keyword>
<dbReference type="GO" id="GO:0032049">
    <property type="term" value="P:cardiolipin biosynthetic process"/>
    <property type="evidence" value="ECO:0007669"/>
    <property type="project" value="InterPro"/>
</dbReference>
<evidence type="ECO:0000256" key="2">
    <source>
        <dbReference type="ARBA" id="ARBA00005042"/>
    </source>
</evidence>
<sequence>MDITNILPSSMYWLLNAAPAFPVDPDKIEIITEPHYFYKTLLQKTCQAKTRITLSSLYLGSGRLEQDLVKGVEEGLAGNKDLKVLWLLDWTRGSRLPNSSRQMLLPLLKYHSCQVSLFHTPELRGLLKLLLPQRWNEVVALQHMKLYIFDDSLLISGANLSADYFSNRQDRYFLINQAPELCNFFDEVVQGNYKKYCACVEREVRSVWDDAVRRTSTRLAASGPTEDMNRRVSDQHKTRAATDTLVFPSLQMPSFNIDYDSHITERLLRSAHSGSCIHLASGYFNLTRNYMTCLLQYATAQFIILCAHPKANGFLGASGVAGAIPSAYTLLAKQFLAEVERWRQRVRVKLYEYQRLDWTFHAKGLWYSEESNSQSKTSSCSEEHSFSNVKSVEKSCSTLQAKSIETSCSSSSQSKTSSCSGEHSFSNVKSEEKSCSTLQSKFKEISYSSMQSDSRAEEYLAEHSYSDMAMGIPGSHLLPCLTLIGSPNFGWRSVHRDLESQVVLVTRNPDLQRRLQHERRQLYVRASLVHHSRTFAEPDRRVRFWVRFVVPLIKRFF</sequence>
<dbReference type="GO" id="GO:0008444">
    <property type="term" value="F:CDP-diacylglycerol-glycerol-3-phosphate 3-phosphatidyltransferase activity"/>
    <property type="evidence" value="ECO:0007669"/>
    <property type="project" value="UniProtKB-EC"/>
</dbReference>
<dbReference type="PANTHER" id="PTHR12586">
    <property type="entry name" value="CDP-DIACYLGLYCEROL--SERINE O-PHOSPHATIDYLTRANSFERASE"/>
    <property type="match status" value="1"/>
</dbReference>
<keyword evidence="11" id="KW-0496">Mitochondrion</keyword>
<dbReference type="RefSeq" id="XP_018015548.1">
    <property type="nucleotide sequence ID" value="XM_018160059.2"/>
</dbReference>
<evidence type="ECO:0000256" key="1">
    <source>
        <dbReference type="ARBA" id="ARBA00003537"/>
    </source>
</evidence>
<keyword evidence="8 11" id="KW-0594">Phospholipid biosynthesis</keyword>
<comment type="subcellular location">
    <subcellularLocation>
        <location evidence="11">Mitochondrion</location>
    </subcellularLocation>
</comment>
<evidence type="ECO:0000256" key="11">
    <source>
        <dbReference type="RuleBase" id="RU365024"/>
    </source>
</evidence>
<keyword evidence="9 11" id="KW-1208">Phospholipid metabolism</keyword>
<feature type="domain" description="PLD phosphodiesterase" evidence="12">
    <location>
        <begin position="138"/>
        <end position="164"/>
    </location>
</feature>
<dbReference type="GeneID" id="108672411"/>
<dbReference type="GO" id="GO:0005739">
    <property type="term" value="C:mitochondrion"/>
    <property type="evidence" value="ECO:0007669"/>
    <property type="project" value="UniProtKB-SubCell"/>
</dbReference>
<evidence type="ECO:0000313" key="14">
    <source>
        <dbReference type="RefSeq" id="XP_018015548.1"/>
    </source>
</evidence>
<dbReference type="EC" id="2.7.8.5" evidence="11"/>
<dbReference type="Gene3D" id="3.30.870.10">
    <property type="entry name" value="Endonuclease Chain A"/>
    <property type="match status" value="3"/>
</dbReference>
<evidence type="ECO:0000256" key="5">
    <source>
        <dbReference type="ARBA" id="ARBA00022679"/>
    </source>
</evidence>
<dbReference type="PROSITE" id="PS50035">
    <property type="entry name" value="PLD"/>
    <property type="match status" value="1"/>
</dbReference>
<reference evidence="14" key="1">
    <citation type="submission" date="2025-08" db="UniProtKB">
        <authorList>
            <consortium name="RefSeq"/>
        </authorList>
    </citation>
    <scope>IDENTIFICATION</scope>
    <source>
        <tissue evidence="14">Whole organism</tissue>
    </source>
</reference>
<evidence type="ECO:0000256" key="6">
    <source>
        <dbReference type="ARBA" id="ARBA00022737"/>
    </source>
</evidence>
<organism evidence="13 14">
    <name type="scientific">Hyalella azteca</name>
    <name type="common">Amphipod</name>
    <dbReference type="NCBI Taxonomy" id="294128"/>
    <lineage>
        <taxon>Eukaryota</taxon>
        <taxon>Metazoa</taxon>
        <taxon>Ecdysozoa</taxon>
        <taxon>Arthropoda</taxon>
        <taxon>Crustacea</taxon>
        <taxon>Multicrustacea</taxon>
        <taxon>Malacostraca</taxon>
        <taxon>Eumalacostraca</taxon>
        <taxon>Peracarida</taxon>
        <taxon>Amphipoda</taxon>
        <taxon>Senticaudata</taxon>
        <taxon>Talitrida</taxon>
        <taxon>Talitroidea</taxon>
        <taxon>Hyalellidae</taxon>
        <taxon>Hyalella</taxon>
    </lineage>
</organism>
<accession>A0A8B7NPD1</accession>
<dbReference type="GO" id="GO:0005524">
    <property type="term" value="F:ATP binding"/>
    <property type="evidence" value="ECO:0007669"/>
    <property type="project" value="UniProtKB-KW"/>
</dbReference>
<dbReference type="SUPFAM" id="SSF56024">
    <property type="entry name" value="Phospholipase D/nuclease"/>
    <property type="match status" value="1"/>
</dbReference>
<dbReference type="CDD" id="cd09137">
    <property type="entry name" value="PLDc_PGS1_euk_2"/>
    <property type="match status" value="1"/>
</dbReference>
<dbReference type="AlphaFoldDB" id="A0A8B7NPD1"/>
<evidence type="ECO:0000256" key="7">
    <source>
        <dbReference type="ARBA" id="ARBA00023098"/>
    </source>
</evidence>
<dbReference type="PANTHER" id="PTHR12586:SF1">
    <property type="entry name" value="CDP-DIACYLGLYCEROL--GLYCEROL-3-PHOSPHATE 3-PHOSPHATIDYLTRANSFERASE, MITOCHONDRIAL"/>
    <property type="match status" value="1"/>
</dbReference>